<feature type="transmembrane region" description="Helical" evidence="1">
    <location>
        <begin position="95"/>
        <end position="116"/>
    </location>
</feature>
<sequence>MNQRAACPYCGERVAEEAVMLWDGRTYCRGCVEAVSPALYEFARNGGELKEVVEKSDVSLKKYLRGAGYKTLIVTFVIFMLPFIVLAWLDEPNARFNLLFGVCFFWCGFLVSWLILKGFLMLTRSTLPRTVSVEQNQVVLSHAGDEKRIPLHECLWELKGTYRDNLTAFTGQRKGVVLLTSPGRCICCSHSREMVQYLGAFLILAGVRRKSYWNGLRVLLHSVIGLLIGLLLGYYTGRLVALQVNDPFWVFVLGFLGAVDGFGVGLNYALYSGYGRSAAWDRMHPLVWAGMFFTVGAKFLVMRGIGAMLLAGSINAILGVLAAWSIRRFLAKDDAAEDDALRVRRELQKAFEYDN</sequence>
<dbReference type="OrthoDB" id="283195at2"/>
<evidence type="ECO:0000256" key="1">
    <source>
        <dbReference type="SAM" id="Phobius"/>
    </source>
</evidence>
<feature type="transmembrane region" description="Helical" evidence="1">
    <location>
        <begin position="307"/>
        <end position="326"/>
    </location>
</feature>
<dbReference type="EMBL" id="CP036317">
    <property type="protein sequence ID" value="QDV16920.1"/>
    <property type="molecule type" value="Genomic_DNA"/>
</dbReference>
<dbReference type="Proteomes" id="UP000320839">
    <property type="component" value="Chromosome"/>
</dbReference>
<accession>A0A518FKT3</accession>
<evidence type="ECO:0000313" key="2">
    <source>
        <dbReference type="EMBL" id="QDV16920.1"/>
    </source>
</evidence>
<keyword evidence="1" id="KW-0812">Transmembrane</keyword>
<reference evidence="2 3" key="1">
    <citation type="submission" date="2019-02" db="EMBL/GenBank/DDBJ databases">
        <title>Deep-cultivation of Planctomycetes and their phenomic and genomic characterization uncovers novel biology.</title>
        <authorList>
            <person name="Wiegand S."/>
            <person name="Jogler M."/>
            <person name="Boedeker C."/>
            <person name="Pinto D."/>
            <person name="Vollmers J."/>
            <person name="Rivas-Marin E."/>
            <person name="Kohn T."/>
            <person name="Peeters S.H."/>
            <person name="Heuer A."/>
            <person name="Rast P."/>
            <person name="Oberbeckmann S."/>
            <person name="Bunk B."/>
            <person name="Jeske O."/>
            <person name="Meyerdierks A."/>
            <person name="Storesund J.E."/>
            <person name="Kallscheuer N."/>
            <person name="Luecker S."/>
            <person name="Lage O.M."/>
            <person name="Pohl T."/>
            <person name="Merkel B.J."/>
            <person name="Hornburger P."/>
            <person name="Mueller R.-W."/>
            <person name="Bruemmer F."/>
            <person name="Labrenz M."/>
            <person name="Spormann A.M."/>
            <person name="Op den Camp H."/>
            <person name="Overmann J."/>
            <person name="Amann R."/>
            <person name="Jetten M.S.M."/>
            <person name="Mascher T."/>
            <person name="Medema M.H."/>
            <person name="Devos D.P."/>
            <person name="Kaster A.-K."/>
            <person name="Ovreas L."/>
            <person name="Rohde M."/>
            <person name="Galperin M.Y."/>
            <person name="Jogler C."/>
        </authorList>
    </citation>
    <scope>NUCLEOTIDE SEQUENCE [LARGE SCALE GENOMIC DNA]</scope>
    <source>
        <strain evidence="2 3">Pan153</strain>
    </source>
</reference>
<protein>
    <submittedName>
        <fullName evidence="2">Uncharacterized protein</fullName>
    </submittedName>
</protein>
<feature type="transmembrane region" description="Helical" evidence="1">
    <location>
        <begin position="283"/>
        <end position="301"/>
    </location>
</feature>
<feature type="transmembrane region" description="Helical" evidence="1">
    <location>
        <begin position="248"/>
        <end position="271"/>
    </location>
</feature>
<keyword evidence="1" id="KW-1133">Transmembrane helix</keyword>
<proteinExistence type="predicted"/>
<organism evidence="2 3">
    <name type="scientific">Gimesia panareensis</name>
    <dbReference type="NCBI Taxonomy" id="2527978"/>
    <lineage>
        <taxon>Bacteria</taxon>
        <taxon>Pseudomonadati</taxon>
        <taxon>Planctomycetota</taxon>
        <taxon>Planctomycetia</taxon>
        <taxon>Planctomycetales</taxon>
        <taxon>Planctomycetaceae</taxon>
        <taxon>Gimesia</taxon>
    </lineage>
</organism>
<gene>
    <name evidence="2" type="ORF">Pan153_15540</name>
</gene>
<keyword evidence="1" id="KW-0472">Membrane</keyword>
<evidence type="ECO:0000313" key="3">
    <source>
        <dbReference type="Proteomes" id="UP000320839"/>
    </source>
</evidence>
<dbReference type="RefSeq" id="WP_145454788.1">
    <property type="nucleotide sequence ID" value="NZ_CP036317.1"/>
</dbReference>
<name>A0A518FKT3_9PLAN</name>
<feature type="transmembrane region" description="Helical" evidence="1">
    <location>
        <begin position="71"/>
        <end position="89"/>
    </location>
</feature>
<feature type="transmembrane region" description="Helical" evidence="1">
    <location>
        <begin position="218"/>
        <end position="236"/>
    </location>
</feature>
<dbReference type="AlphaFoldDB" id="A0A518FKT3"/>